<dbReference type="EMBL" id="NVUU01000044">
    <property type="protein sequence ID" value="PCI94170.1"/>
    <property type="molecule type" value="Genomic_DNA"/>
</dbReference>
<dbReference type="Proteomes" id="UP000217838">
    <property type="component" value="Unassembled WGS sequence"/>
</dbReference>
<gene>
    <name evidence="1" type="ORF">COB11_04225</name>
</gene>
<dbReference type="Gene3D" id="3.30.300.20">
    <property type="match status" value="1"/>
</dbReference>
<dbReference type="PANTHER" id="PTHR39624">
    <property type="entry name" value="PROTEIN INVOLVED IN RIMO-MEDIATED BETA-METHYLTHIOLATION OF RIBOSOMAL PROTEIN S12 YCAO"/>
    <property type="match status" value="1"/>
</dbReference>
<evidence type="ECO:0000313" key="1">
    <source>
        <dbReference type="EMBL" id="PCI94170.1"/>
    </source>
</evidence>
<dbReference type="InterPro" id="IPR015946">
    <property type="entry name" value="KH_dom-like_a/b"/>
</dbReference>
<name>A0A2A4YHT9_UNCAE</name>
<reference evidence="2" key="1">
    <citation type="submission" date="2017-08" db="EMBL/GenBank/DDBJ databases">
        <title>A dynamic microbial community with high functional redundancy inhabits the cold, oxic subseafloor aquifer.</title>
        <authorList>
            <person name="Tully B.J."/>
            <person name="Wheat C.G."/>
            <person name="Glazer B.T."/>
            <person name="Huber J.A."/>
        </authorList>
    </citation>
    <scope>NUCLEOTIDE SEQUENCE [LARGE SCALE GENOMIC DNA]</scope>
</reference>
<organism evidence="1 2">
    <name type="scientific">Aerophobetes bacterium</name>
    <dbReference type="NCBI Taxonomy" id="2030807"/>
    <lineage>
        <taxon>Bacteria</taxon>
        <taxon>Candidatus Aerophobota</taxon>
    </lineage>
</organism>
<protein>
    <submittedName>
        <fullName evidence="1">Osmotically inducible protein OsmC</fullName>
    </submittedName>
</protein>
<dbReference type="PANTHER" id="PTHR39624:SF2">
    <property type="entry name" value="OSMC-LIKE PROTEIN"/>
    <property type="match status" value="1"/>
</dbReference>
<evidence type="ECO:0000313" key="2">
    <source>
        <dbReference type="Proteomes" id="UP000217838"/>
    </source>
</evidence>
<dbReference type="SUPFAM" id="SSF82784">
    <property type="entry name" value="OsmC-like"/>
    <property type="match status" value="1"/>
</dbReference>
<dbReference type="InterPro" id="IPR003718">
    <property type="entry name" value="OsmC/Ohr_fam"/>
</dbReference>
<comment type="caution">
    <text evidence="1">The sequence shown here is derived from an EMBL/GenBank/DDBJ whole genome shotgun (WGS) entry which is preliminary data.</text>
</comment>
<proteinExistence type="predicted"/>
<dbReference type="Pfam" id="PF02566">
    <property type="entry name" value="OsmC"/>
    <property type="match status" value="1"/>
</dbReference>
<dbReference type="InterPro" id="IPR036102">
    <property type="entry name" value="OsmC/Ohrsf"/>
</dbReference>
<sequence>MFVKYVEGFSTKILGESAQDIVITDTPKEHGGRGEQFSPTDMLAASLGSCIVTMMGIFAKMKNIPFEGVVAKVSKKIKNPATGMVSEITVSIYYPEELDDAKKAILERAAKNCPVHHALNESVEQKILFYYGETLQGMPSETANLSSV</sequence>
<dbReference type="AlphaFoldDB" id="A0A2A4YHT9"/>
<accession>A0A2A4YHT9</accession>